<dbReference type="RefSeq" id="WP_186915517.1">
    <property type="nucleotide sequence ID" value="NZ_JACOFZ010000001.1"/>
</dbReference>
<organism evidence="2 3">
    <name type="scientific">Undibacterium nitidum</name>
    <dbReference type="NCBI Taxonomy" id="2762298"/>
    <lineage>
        <taxon>Bacteria</taxon>
        <taxon>Pseudomonadati</taxon>
        <taxon>Pseudomonadota</taxon>
        <taxon>Betaproteobacteria</taxon>
        <taxon>Burkholderiales</taxon>
        <taxon>Oxalobacteraceae</taxon>
        <taxon>Undibacterium</taxon>
    </lineage>
</organism>
<dbReference type="EMBL" id="JACOFZ010000001">
    <property type="protein sequence ID" value="MBC3879925.1"/>
    <property type="molecule type" value="Genomic_DNA"/>
</dbReference>
<dbReference type="Gene3D" id="3.10.20.280">
    <property type="entry name" value="RnfH-like"/>
    <property type="match status" value="1"/>
</dbReference>
<name>A0A923HHJ0_9BURK</name>
<sequence>MKIQITFAVKIGDSVRLLQSEFDQATTIATALSHFSVSVEQDVGTLLSEGCAVSVFGKKRSLESILQNGDRIEVCAPLIATPMDSRRRRAKREHKGGKM</sequence>
<dbReference type="AlphaFoldDB" id="A0A923HHJ0"/>
<keyword evidence="3" id="KW-1185">Reference proteome</keyword>
<dbReference type="Proteomes" id="UP000627446">
    <property type="component" value="Unassembled WGS sequence"/>
</dbReference>
<accession>A0A923HHJ0</accession>
<proteinExistence type="inferred from homology"/>
<reference evidence="2" key="1">
    <citation type="submission" date="2020-08" db="EMBL/GenBank/DDBJ databases">
        <title>Novel species isolated from subtropical streams in China.</title>
        <authorList>
            <person name="Lu H."/>
        </authorList>
    </citation>
    <scope>NUCLEOTIDE SEQUENCE</scope>
    <source>
        <strain evidence="2">LX22W</strain>
    </source>
</reference>
<dbReference type="InterPro" id="IPR016155">
    <property type="entry name" value="Mopterin_synth/thiamin_S_b"/>
</dbReference>
<evidence type="ECO:0000313" key="2">
    <source>
        <dbReference type="EMBL" id="MBC3879925.1"/>
    </source>
</evidence>
<evidence type="ECO:0000256" key="1">
    <source>
        <dbReference type="ARBA" id="ARBA00010645"/>
    </source>
</evidence>
<dbReference type="InterPro" id="IPR037021">
    <property type="entry name" value="RnfH_sf"/>
</dbReference>
<comment type="caution">
    <text evidence="2">The sequence shown here is derived from an EMBL/GenBank/DDBJ whole genome shotgun (WGS) entry which is preliminary data.</text>
</comment>
<protein>
    <submittedName>
        <fullName evidence="2">RnfH family protein</fullName>
    </submittedName>
</protein>
<dbReference type="InterPro" id="IPR005346">
    <property type="entry name" value="RnfH"/>
</dbReference>
<dbReference type="SUPFAM" id="SSF54285">
    <property type="entry name" value="MoaD/ThiS"/>
    <property type="match status" value="1"/>
</dbReference>
<gene>
    <name evidence="2" type="ORF">H8K36_00925</name>
</gene>
<dbReference type="Pfam" id="PF03658">
    <property type="entry name" value="Ub-RnfH"/>
    <property type="match status" value="1"/>
</dbReference>
<evidence type="ECO:0000313" key="3">
    <source>
        <dbReference type="Proteomes" id="UP000627446"/>
    </source>
</evidence>
<comment type="similarity">
    <text evidence="1">Belongs to the UPF0125 (RnfH) family.</text>
</comment>